<dbReference type="GO" id="GO:0005847">
    <property type="term" value="C:mRNA cleavage and polyadenylation specificity factor complex"/>
    <property type="evidence" value="ECO:0007669"/>
    <property type="project" value="TreeGrafter"/>
</dbReference>
<feature type="domain" description="Transcription termination and cleavage factor C-terminal" evidence="4">
    <location>
        <begin position="196"/>
        <end position="227"/>
    </location>
</feature>
<gene>
    <name evidence="6" type="ORF">Hypma_010956</name>
</gene>
<dbReference type="AlphaFoldDB" id="A0A369JQK3"/>
<name>A0A369JQK3_HYPMA</name>
<organism evidence="6 7">
    <name type="scientific">Hypsizygus marmoreus</name>
    <name type="common">White beech mushroom</name>
    <name type="synonym">Agaricus marmoreus</name>
    <dbReference type="NCBI Taxonomy" id="39966"/>
    <lineage>
        <taxon>Eukaryota</taxon>
        <taxon>Fungi</taxon>
        <taxon>Dikarya</taxon>
        <taxon>Basidiomycota</taxon>
        <taxon>Agaricomycotina</taxon>
        <taxon>Agaricomycetes</taxon>
        <taxon>Agaricomycetidae</taxon>
        <taxon>Agaricales</taxon>
        <taxon>Tricholomatineae</taxon>
        <taxon>Lyophyllaceae</taxon>
        <taxon>Hypsizygus</taxon>
    </lineage>
</organism>
<keyword evidence="7" id="KW-1185">Reference proteome</keyword>
<dbReference type="InterPro" id="IPR026896">
    <property type="entry name" value="CSTF_C"/>
</dbReference>
<dbReference type="InterPro" id="IPR038192">
    <property type="entry name" value="CSTF_C_sf"/>
</dbReference>
<keyword evidence="2" id="KW-0539">Nucleus</keyword>
<comment type="subcellular location">
    <subcellularLocation>
        <location evidence="1">Nucleus</location>
    </subcellularLocation>
</comment>
<dbReference type="InParanoid" id="A0A369JQK3"/>
<proteinExistence type="predicted"/>
<sequence length="233" mass="24682">MSSQSFAAEQLLELLLQLKKTTPTAARSILNAQPQIAYALMTLMVSMNAVNFDVFQKILADYGTNNKPVAPAPAPAAPTPSIAPSIAPSTHPSTSSTPVPALPPHLQYPQYRTATPPSQPYGAYPNGQGAPPPQVLHQPYAQTQYPPQQAPPVNPSYGYSQPQPGYGYPAPGPAYSAAPSGAGILPDTLASIPDDQKALIMRVITMTPEQIHALPPAERQTYIQLRATLGVPT</sequence>
<dbReference type="PANTHER" id="PTHR45735">
    <property type="entry name" value="CLEAVAGE STIMULATION FACTOR SUBUNIT 2"/>
    <property type="match status" value="1"/>
</dbReference>
<dbReference type="Pfam" id="PF14327">
    <property type="entry name" value="CSTF2_hinge"/>
    <property type="match status" value="1"/>
</dbReference>
<dbReference type="PANTHER" id="PTHR45735:SF2">
    <property type="entry name" value="CLEAVAGE STIMULATION FACTOR SUBUNIT 2"/>
    <property type="match status" value="1"/>
</dbReference>
<feature type="region of interest" description="Disordered" evidence="3">
    <location>
        <begin position="71"/>
        <end position="138"/>
    </location>
</feature>
<reference evidence="6" key="1">
    <citation type="submission" date="2018-04" db="EMBL/GenBank/DDBJ databases">
        <title>Whole genome sequencing of Hypsizygus marmoreus.</title>
        <authorList>
            <person name="Choi I.-G."/>
            <person name="Min B."/>
            <person name="Kim J.-G."/>
            <person name="Kim S."/>
            <person name="Oh Y.-L."/>
            <person name="Kong W.-S."/>
            <person name="Park H."/>
            <person name="Jeong J."/>
            <person name="Song E.-S."/>
        </authorList>
    </citation>
    <scope>NUCLEOTIDE SEQUENCE [LARGE SCALE GENOMIC DNA]</scope>
    <source>
        <strain evidence="6">51987-8</strain>
    </source>
</reference>
<evidence type="ECO:0000259" key="4">
    <source>
        <dbReference type="Pfam" id="PF14304"/>
    </source>
</evidence>
<dbReference type="EMBL" id="LUEZ02000053">
    <property type="protein sequence ID" value="RDB21953.1"/>
    <property type="molecule type" value="Genomic_DNA"/>
</dbReference>
<dbReference type="OrthoDB" id="3067839at2759"/>
<dbReference type="InterPro" id="IPR025742">
    <property type="entry name" value="CSTF2_hinge"/>
</dbReference>
<evidence type="ECO:0000313" key="7">
    <source>
        <dbReference type="Proteomes" id="UP000076154"/>
    </source>
</evidence>
<dbReference type="GO" id="GO:0031124">
    <property type="term" value="P:mRNA 3'-end processing"/>
    <property type="evidence" value="ECO:0007669"/>
    <property type="project" value="InterPro"/>
</dbReference>
<evidence type="ECO:0000256" key="2">
    <source>
        <dbReference type="ARBA" id="ARBA00023242"/>
    </source>
</evidence>
<comment type="caution">
    <text evidence="6">The sequence shown here is derived from an EMBL/GenBank/DDBJ whole genome shotgun (WGS) entry which is preliminary data.</text>
</comment>
<evidence type="ECO:0000256" key="1">
    <source>
        <dbReference type="ARBA" id="ARBA00004123"/>
    </source>
</evidence>
<dbReference type="Proteomes" id="UP000076154">
    <property type="component" value="Unassembled WGS sequence"/>
</dbReference>
<dbReference type="Gene3D" id="1.10.20.70">
    <property type="entry name" value="Transcription termination and cleavage factor, C-terminal domain"/>
    <property type="match status" value="1"/>
</dbReference>
<protein>
    <recommendedName>
        <fullName evidence="8">Cleavage stimulation factor subunit 2 hinge domain-containing protein</fullName>
    </recommendedName>
</protein>
<accession>A0A369JQK3</accession>
<dbReference type="STRING" id="39966.A0A369JQK3"/>
<feature type="domain" description="Cleavage stimulation factor subunit 2 hinge" evidence="5">
    <location>
        <begin position="5"/>
        <end position="59"/>
    </location>
</feature>
<evidence type="ECO:0000313" key="6">
    <source>
        <dbReference type="EMBL" id="RDB21953.1"/>
    </source>
</evidence>
<dbReference type="GO" id="GO:0003729">
    <property type="term" value="F:mRNA binding"/>
    <property type="evidence" value="ECO:0007669"/>
    <property type="project" value="TreeGrafter"/>
</dbReference>
<evidence type="ECO:0000256" key="3">
    <source>
        <dbReference type="SAM" id="MobiDB-lite"/>
    </source>
</evidence>
<evidence type="ECO:0008006" key="8">
    <source>
        <dbReference type="Google" id="ProtNLM"/>
    </source>
</evidence>
<dbReference type="Pfam" id="PF14304">
    <property type="entry name" value="CSTF_C"/>
    <property type="match status" value="1"/>
</dbReference>
<evidence type="ECO:0000259" key="5">
    <source>
        <dbReference type="Pfam" id="PF14327"/>
    </source>
</evidence>
<feature type="compositionally biased region" description="Low complexity" evidence="3">
    <location>
        <begin position="79"/>
        <end position="99"/>
    </location>
</feature>